<dbReference type="Gene3D" id="3.40.250.10">
    <property type="entry name" value="Rhodanese-like domain"/>
    <property type="match status" value="2"/>
</dbReference>
<reference evidence="5 6" key="1">
    <citation type="submission" date="2008-05" db="EMBL/GenBank/DDBJ databases">
        <title>Complete sequence of chromosome of Geobacter lovleyi SZ.</title>
        <authorList>
            <consortium name="US DOE Joint Genome Institute"/>
            <person name="Lucas S."/>
            <person name="Copeland A."/>
            <person name="Lapidus A."/>
            <person name="Glavina del Rio T."/>
            <person name="Dalin E."/>
            <person name="Tice H."/>
            <person name="Bruce D."/>
            <person name="Goodwin L."/>
            <person name="Pitluck S."/>
            <person name="Chertkov O."/>
            <person name="Meincke L."/>
            <person name="Brettin T."/>
            <person name="Detter J.C."/>
            <person name="Han C."/>
            <person name="Tapia R."/>
            <person name="Kuske C.R."/>
            <person name="Schmutz J."/>
            <person name="Larimer F."/>
            <person name="Land M."/>
            <person name="Hauser L."/>
            <person name="Kyrpides N."/>
            <person name="Mikhailova N."/>
            <person name="Sung Y."/>
            <person name="Fletcher K.E."/>
            <person name="Ritalahti K.M."/>
            <person name="Loeffler F.E."/>
            <person name="Richardson P."/>
        </authorList>
    </citation>
    <scope>NUCLEOTIDE SEQUENCE [LARGE SCALE GENOMIC DNA]</scope>
    <source>
        <strain evidence="6">ATCC BAA-1151 / DSM 17278 / SZ</strain>
    </source>
</reference>
<keyword evidence="6" id="KW-1185">Reference proteome</keyword>
<proteinExistence type="predicted"/>
<dbReference type="Pfam" id="PF00581">
    <property type="entry name" value="Rhodanese"/>
    <property type="match status" value="2"/>
</dbReference>
<dbReference type="PROSITE" id="PS00683">
    <property type="entry name" value="RHODANESE_2"/>
    <property type="match status" value="1"/>
</dbReference>
<dbReference type="InterPro" id="IPR051126">
    <property type="entry name" value="Thiosulfate_sulfurtransferase"/>
</dbReference>
<dbReference type="OrthoDB" id="9781034at2"/>
<dbReference type="SUPFAM" id="SSF52821">
    <property type="entry name" value="Rhodanese/Cell cycle control phosphatase"/>
    <property type="match status" value="2"/>
</dbReference>
<keyword evidence="1" id="KW-0677">Repeat</keyword>
<dbReference type="eggNOG" id="COG2897">
    <property type="taxonomic scope" value="Bacteria"/>
</dbReference>
<feature type="signal peptide" evidence="3">
    <location>
        <begin position="1"/>
        <end position="22"/>
    </location>
</feature>
<feature type="chain" id="PRO_5002787568" description="Sulfurtransferase" evidence="3">
    <location>
        <begin position="23"/>
        <end position="314"/>
    </location>
</feature>
<dbReference type="RefSeq" id="WP_012469232.1">
    <property type="nucleotide sequence ID" value="NC_010814.1"/>
</dbReference>
<keyword evidence="3" id="KW-0732">Signal</keyword>
<dbReference type="HOGENOM" id="CLU_031618_1_3_7"/>
<dbReference type="PROSITE" id="PS50206">
    <property type="entry name" value="RHODANESE_3"/>
    <property type="match status" value="2"/>
</dbReference>
<evidence type="ECO:0000313" key="5">
    <source>
        <dbReference type="EMBL" id="ACD94883.1"/>
    </source>
</evidence>
<dbReference type="InterPro" id="IPR001307">
    <property type="entry name" value="Thiosulphate_STrfase_CS"/>
</dbReference>
<dbReference type="PANTHER" id="PTHR43855">
    <property type="entry name" value="THIOSULFATE SULFURTRANSFERASE"/>
    <property type="match status" value="1"/>
</dbReference>
<evidence type="ECO:0000256" key="2">
    <source>
        <dbReference type="RuleBase" id="RU000507"/>
    </source>
</evidence>
<dbReference type="Proteomes" id="UP000002420">
    <property type="component" value="Chromosome"/>
</dbReference>
<dbReference type="GO" id="GO:0004792">
    <property type="term" value="F:thiosulfate-cyanide sulfurtransferase activity"/>
    <property type="evidence" value="ECO:0007669"/>
    <property type="project" value="InterPro"/>
</dbReference>
<dbReference type="SMART" id="SM00450">
    <property type="entry name" value="RHOD"/>
    <property type="match status" value="2"/>
</dbReference>
<dbReference type="PANTHER" id="PTHR43855:SF1">
    <property type="entry name" value="THIOSULFATE SULFURTRANSFERASE"/>
    <property type="match status" value="1"/>
</dbReference>
<name>B3E6Q8_TRIL1</name>
<dbReference type="STRING" id="398767.Glov_1161"/>
<feature type="domain" description="Rhodanese" evidence="4">
    <location>
        <begin position="182"/>
        <end position="295"/>
    </location>
</feature>
<evidence type="ECO:0000259" key="4">
    <source>
        <dbReference type="PROSITE" id="PS50206"/>
    </source>
</evidence>
<keyword evidence="2" id="KW-0808">Transferase</keyword>
<sequence length="314" mass="35556">MKLKIFALALITLFSMNSAALAISLVDADWLKKNMNNKNVKIMDVADKPNAFDKEHIPGAIQVKRYLDLSNTDRYPATAYPTKLQFEKFLSESGIENGSVIVAYDDKSSLFATRLLFLLEMFGHDPAKLKLLNGGIVNWKKLGNKVTDDVTKIKKSKYKIAKTKTDMTVTWSDIYRDVAQGAKPEVLLLDSRPENEFKAQNIRAIRGGYLPKAVLVTSSDANEKDSQLFKSLEDIKKLYEAKDVNGDRTIYTYCHSGDRSAHTYVILKYMLGYKNVKVYEGGWVEWANMVALPMAGQIWLWDAPKPVKKEEPKK</sequence>
<protein>
    <recommendedName>
        <fullName evidence="2">Sulfurtransferase</fullName>
    </recommendedName>
</protein>
<evidence type="ECO:0000313" key="6">
    <source>
        <dbReference type="Proteomes" id="UP000002420"/>
    </source>
</evidence>
<evidence type="ECO:0000256" key="1">
    <source>
        <dbReference type="ARBA" id="ARBA00022737"/>
    </source>
</evidence>
<dbReference type="PROSITE" id="PS00380">
    <property type="entry name" value="RHODANESE_1"/>
    <property type="match status" value="1"/>
</dbReference>
<dbReference type="InterPro" id="IPR036873">
    <property type="entry name" value="Rhodanese-like_dom_sf"/>
</dbReference>
<accession>B3E6Q8</accession>
<dbReference type="InterPro" id="IPR001763">
    <property type="entry name" value="Rhodanese-like_dom"/>
</dbReference>
<organism evidence="5 6">
    <name type="scientific">Trichlorobacter lovleyi (strain ATCC BAA-1151 / DSM 17278 / SZ)</name>
    <name type="common">Geobacter lovleyi</name>
    <dbReference type="NCBI Taxonomy" id="398767"/>
    <lineage>
        <taxon>Bacteria</taxon>
        <taxon>Pseudomonadati</taxon>
        <taxon>Thermodesulfobacteriota</taxon>
        <taxon>Desulfuromonadia</taxon>
        <taxon>Geobacterales</taxon>
        <taxon>Geobacteraceae</taxon>
        <taxon>Trichlorobacter</taxon>
    </lineage>
</organism>
<dbReference type="KEGG" id="glo:Glov_1161"/>
<evidence type="ECO:0000256" key="3">
    <source>
        <dbReference type="SAM" id="SignalP"/>
    </source>
</evidence>
<dbReference type="EMBL" id="CP001089">
    <property type="protein sequence ID" value="ACD94883.1"/>
    <property type="molecule type" value="Genomic_DNA"/>
</dbReference>
<dbReference type="CDD" id="cd01448">
    <property type="entry name" value="TST_Repeat_1"/>
    <property type="match status" value="1"/>
</dbReference>
<feature type="domain" description="Rhodanese" evidence="4">
    <location>
        <begin position="36"/>
        <end position="148"/>
    </location>
</feature>
<dbReference type="AlphaFoldDB" id="B3E6Q8"/>
<gene>
    <name evidence="5" type="ordered locus">Glov_1161</name>
</gene>